<feature type="domain" description="UspA" evidence="2">
    <location>
        <begin position="157"/>
        <end position="292"/>
    </location>
</feature>
<feature type="domain" description="UspA" evidence="2">
    <location>
        <begin position="1"/>
        <end position="136"/>
    </location>
</feature>
<gene>
    <name evidence="3" type="ORF">P8A19_38335</name>
</gene>
<evidence type="ECO:0000256" key="1">
    <source>
        <dbReference type="ARBA" id="ARBA00008791"/>
    </source>
</evidence>
<dbReference type="RefSeq" id="WP_306068923.1">
    <property type="nucleotide sequence ID" value="NZ_CP120988.1"/>
</dbReference>
<dbReference type="PANTHER" id="PTHR46553">
    <property type="entry name" value="ADENINE NUCLEOTIDE ALPHA HYDROLASES-LIKE SUPERFAMILY PROTEIN"/>
    <property type="match status" value="1"/>
</dbReference>
<comment type="similarity">
    <text evidence="1">Belongs to the universal stress protein A family.</text>
</comment>
<name>A0ABY9J1M0_9ACTN</name>
<proteinExistence type="inferred from homology"/>
<dbReference type="InterPro" id="IPR006016">
    <property type="entry name" value="UspA"/>
</dbReference>
<reference evidence="3 4" key="1">
    <citation type="submission" date="2023-03" db="EMBL/GenBank/DDBJ databases">
        <title>Isolation and description of six Streptomyces strains from soil environments, able to metabolize different microbial glucans.</title>
        <authorList>
            <person name="Widen T."/>
            <person name="Larsbrink J."/>
        </authorList>
    </citation>
    <scope>NUCLEOTIDE SEQUENCE [LARGE SCALE GENOMIC DNA]</scope>
    <source>
        <strain evidence="3 4">Alt2</strain>
    </source>
</reference>
<dbReference type="Gene3D" id="3.40.50.620">
    <property type="entry name" value="HUPs"/>
    <property type="match status" value="2"/>
</dbReference>
<accession>A0ABY9J1M0</accession>
<sequence>MTRHVAVGVDGSAASVAAVSWAAQEAMLREVPLLLFHVEESPAGPETPPDFARAQADRAKSLLRDAADTARSRHPGLEVTTDTAQGRAADVLTAAANHAEEMVLGSRGLGRVAGFLTGSASLPVVATSRQPVVLVRSQGATEPSPQGEAPGDAGSGIVLGLDIRHPCDPLIAFAFGEASRTGAELRVVHSWSQPAAYGYAAIMDPGIGVELEQRVAAGLADMIRPWRSRFTEVTVTEKTVNGPAAAELIHASEDAALLVVGRRSRGIPTGPRLGHVAQAAIHHSGAPVAVVPHQ</sequence>
<dbReference type="InterPro" id="IPR014729">
    <property type="entry name" value="Rossmann-like_a/b/a_fold"/>
</dbReference>
<evidence type="ECO:0000313" key="4">
    <source>
        <dbReference type="Proteomes" id="UP001235744"/>
    </source>
</evidence>
<dbReference type="Proteomes" id="UP001235744">
    <property type="component" value="Chromosome"/>
</dbReference>
<dbReference type="PRINTS" id="PR01438">
    <property type="entry name" value="UNVRSLSTRESS"/>
</dbReference>
<dbReference type="InterPro" id="IPR006015">
    <property type="entry name" value="Universal_stress_UspA"/>
</dbReference>
<protein>
    <submittedName>
        <fullName evidence="3">Universal stress protein</fullName>
    </submittedName>
</protein>
<dbReference type="EMBL" id="CP120988">
    <property type="protein sequence ID" value="WLQ60934.1"/>
    <property type="molecule type" value="Genomic_DNA"/>
</dbReference>
<keyword evidence="4" id="KW-1185">Reference proteome</keyword>
<dbReference type="PANTHER" id="PTHR46553:SF3">
    <property type="entry name" value="ADENINE NUCLEOTIDE ALPHA HYDROLASES-LIKE SUPERFAMILY PROTEIN"/>
    <property type="match status" value="1"/>
</dbReference>
<evidence type="ECO:0000313" key="3">
    <source>
        <dbReference type="EMBL" id="WLQ60934.1"/>
    </source>
</evidence>
<dbReference type="SUPFAM" id="SSF52402">
    <property type="entry name" value="Adenine nucleotide alpha hydrolases-like"/>
    <property type="match status" value="2"/>
</dbReference>
<dbReference type="Pfam" id="PF00582">
    <property type="entry name" value="Usp"/>
    <property type="match status" value="2"/>
</dbReference>
<organism evidence="3 4">
    <name type="scientific">Streptomyces poriferorum</name>
    <dbReference type="NCBI Taxonomy" id="2798799"/>
    <lineage>
        <taxon>Bacteria</taxon>
        <taxon>Bacillati</taxon>
        <taxon>Actinomycetota</taxon>
        <taxon>Actinomycetes</taxon>
        <taxon>Kitasatosporales</taxon>
        <taxon>Streptomycetaceae</taxon>
        <taxon>Streptomyces</taxon>
    </lineage>
</organism>
<evidence type="ECO:0000259" key="2">
    <source>
        <dbReference type="Pfam" id="PF00582"/>
    </source>
</evidence>